<feature type="transmembrane region" description="Helical" evidence="1">
    <location>
        <begin position="15"/>
        <end position="34"/>
    </location>
</feature>
<protein>
    <submittedName>
        <fullName evidence="2">Uncharacterized protein</fullName>
    </submittedName>
</protein>
<accession>A0A6N4E1C8</accession>
<keyword evidence="1" id="KW-0472">Membrane</keyword>
<evidence type="ECO:0000313" key="3">
    <source>
        <dbReference type="Proteomes" id="UP000250928"/>
    </source>
</evidence>
<keyword evidence="1" id="KW-1133">Transmembrane helix</keyword>
<sequence length="61" mass="7288">MREIKVDGKQKGMRGVRIISYLLVISLANALIWWNQADYSRQRPLIEIKRFEQQGRDTIQR</sequence>
<evidence type="ECO:0000256" key="1">
    <source>
        <dbReference type="SAM" id="Phobius"/>
    </source>
</evidence>
<dbReference type="Proteomes" id="UP000250928">
    <property type="component" value="Unassembled WGS sequence"/>
</dbReference>
<keyword evidence="1" id="KW-0812">Transmembrane</keyword>
<gene>
    <name evidence="2" type="ORF">C3L24_05650</name>
</gene>
<dbReference type="AlphaFoldDB" id="A0A6N4E1C8"/>
<name>A0A6N4E1C8_9GAMM</name>
<evidence type="ECO:0000313" key="2">
    <source>
        <dbReference type="EMBL" id="PUE02726.1"/>
    </source>
</evidence>
<reference evidence="2 3" key="1">
    <citation type="submission" date="2018-01" db="EMBL/GenBank/DDBJ databases">
        <title>Novel co-symbiosis in the lucinid bivalve Phacoides pectinatus.</title>
        <authorList>
            <person name="Lim S.J."/>
            <person name="Davis B.G."/>
            <person name="Gill D.E."/>
            <person name="Engel A.S."/>
            <person name="Anderson L.C."/>
            <person name="Campbell B.J."/>
        </authorList>
    </citation>
    <scope>NUCLEOTIDE SEQUENCE [LARGE SCALE GENOMIC DNA]</scope>
    <source>
        <strain evidence="2">N3_P5</strain>
    </source>
</reference>
<comment type="caution">
    <text evidence="2">The sequence shown here is derived from an EMBL/GenBank/DDBJ whole genome shotgun (WGS) entry which is preliminary data.</text>
</comment>
<proteinExistence type="predicted"/>
<organism evidence="2 3">
    <name type="scientific">Candidatus Sedimenticola endophacoides</name>
    <dbReference type="NCBI Taxonomy" id="2548426"/>
    <lineage>
        <taxon>Bacteria</taxon>
        <taxon>Pseudomonadati</taxon>
        <taxon>Pseudomonadota</taxon>
        <taxon>Gammaproteobacteria</taxon>
        <taxon>Chromatiales</taxon>
        <taxon>Sedimenticolaceae</taxon>
        <taxon>Sedimenticola</taxon>
    </lineage>
</organism>
<dbReference type="EMBL" id="PQCO01000175">
    <property type="protein sequence ID" value="PUE02726.1"/>
    <property type="molecule type" value="Genomic_DNA"/>
</dbReference>